<proteinExistence type="predicted"/>
<protein>
    <recommendedName>
        <fullName evidence="1">DUF7931 domain-containing protein</fullName>
    </recommendedName>
</protein>
<evidence type="ECO:0000313" key="2">
    <source>
        <dbReference type="EMBL" id="VAW50374.1"/>
    </source>
</evidence>
<organism evidence="2">
    <name type="scientific">hydrothermal vent metagenome</name>
    <dbReference type="NCBI Taxonomy" id="652676"/>
    <lineage>
        <taxon>unclassified sequences</taxon>
        <taxon>metagenomes</taxon>
        <taxon>ecological metagenomes</taxon>
    </lineage>
</organism>
<dbReference type="AlphaFoldDB" id="A0A3B0X387"/>
<dbReference type="EMBL" id="UOFE01000002">
    <property type="protein sequence ID" value="VAW50374.1"/>
    <property type="molecule type" value="Genomic_DNA"/>
</dbReference>
<feature type="domain" description="DUF7931" evidence="1">
    <location>
        <begin position="31"/>
        <end position="179"/>
    </location>
</feature>
<evidence type="ECO:0000259" key="1">
    <source>
        <dbReference type="Pfam" id="PF25559"/>
    </source>
</evidence>
<sequence length="182" mass="20918">MLIILPQPVAEKHPMFYKLGETKAEVEIDTAEENKIAAISLVKQAHDSIDIFTQDMDAMIYNNSEFEQSIFELARKHPNTRIRILAQDSKKAAQNGHCLIRLAQSLTSSVFIHTPSRKYKDEQSAFMVVDKLGLLYRITTSNQNYKASVNFMAPRRAGKLCDFFNEAWEQSTPDIQTRRIYM</sequence>
<dbReference type="InterPro" id="IPR057691">
    <property type="entry name" value="DUF7931"/>
</dbReference>
<reference evidence="2" key="1">
    <citation type="submission" date="2018-06" db="EMBL/GenBank/DDBJ databases">
        <authorList>
            <person name="Zhirakovskaya E."/>
        </authorList>
    </citation>
    <scope>NUCLEOTIDE SEQUENCE</scope>
</reference>
<gene>
    <name evidence="2" type="ORF">MNBD_GAMMA05-1395</name>
</gene>
<name>A0A3B0X387_9ZZZZ</name>
<accession>A0A3B0X387</accession>
<dbReference type="Pfam" id="PF25559">
    <property type="entry name" value="DUF7931"/>
    <property type="match status" value="1"/>
</dbReference>